<keyword evidence="3" id="KW-1185">Reference proteome</keyword>
<organism evidence="2 3">
    <name type="scientific">Belliella aquatica</name>
    <dbReference type="NCBI Taxonomy" id="1323734"/>
    <lineage>
        <taxon>Bacteria</taxon>
        <taxon>Pseudomonadati</taxon>
        <taxon>Bacteroidota</taxon>
        <taxon>Cytophagia</taxon>
        <taxon>Cytophagales</taxon>
        <taxon>Cyclobacteriaceae</taxon>
        <taxon>Belliella</taxon>
    </lineage>
</organism>
<dbReference type="RefSeq" id="WP_188443891.1">
    <property type="nucleotide sequence ID" value="NZ_BMFD01000013.1"/>
</dbReference>
<accession>A0ABQ1MY22</accession>
<comment type="caution">
    <text evidence="2">The sequence shown here is derived from an EMBL/GenBank/DDBJ whole genome shotgun (WGS) entry which is preliminary data.</text>
</comment>
<reference evidence="3" key="1">
    <citation type="journal article" date="2019" name="Int. J. Syst. Evol. Microbiol.">
        <title>The Global Catalogue of Microorganisms (GCM) 10K type strain sequencing project: providing services to taxonomists for standard genome sequencing and annotation.</title>
        <authorList>
            <consortium name="The Broad Institute Genomics Platform"/>
            <consortium name="The Broad Institute Genome Sequencing Center for Infectious Disease"/>
            <person name="Wu L."/>
            <person name="Ma J."/>
        </authorList>
    </citation>
    <scope>NUCLEOTIDE SEQUENCE [LARGE SCALE GENOMIC DNA]</scope>
    <source>
        <strain evidence="3">CGMCC 1.12479</strain>
    </source>
</reference>
<dbReference type="Proteomes" id="UP000635885">
    <property type="component" value="Unassembled WGS sequence"/>
</dbReference>
<keyword evidence="1" id="KW-0732">Signal</keyword>
<name>A0ABQ1MY22_9BACT</name>
<proteinExistence type="predicted"/>
<gene>
    <name evidence="2" type="ORF">GCM10010993_29700</name>
</gene>
<feature type="chain" id="PRO_5045196845" evidence="1">
    <location>
        <begin position="24"/>
        <end position="84"/>
    </location>
</feature>
<sequence length="84" mass="9258">MKNQLKNLLRGGVLMLAAVFAFAFTQPIPQSEIVWGDDPILGAVQVERGTTDYDCNVNPSVQCLYADEQLTMPIPGEKGEFELN</sequence>
<feature type="signal peptide" evidence="1">
    <location>
        <begin position="1"/>
        <end position="23"/>
    </location>
</feature>
<evidence type="ECO:0000313" key="2">
    <source>
        <dbReference type="EMBL" id="GGC49288.1"/>
    </source>
</evidence>
<evidence type="ECO:0000313" key="3">
    <source>
        <dbReference type="Proteomes" id="UP000635885"/>
    </source>
</evidence>
<protein>
    <submittedName>
        <fullName evidence="2">Uncharacterized protein</fullName>
    </submittedName>
</protein>
<dbReference type="EMBL" id="BMFD01000013">
    <property type="protein sequence ID" value="GGC49288.1"/>
    <property type="molecule type" value="Genomic_DNA"/>
</dbReference>
<evidence type="ECO:0000256" key="1">
    <source>
        <dbReference type="SAM" id="SignalP"/>
    </source>
</evidence>